<keyword evidence="9 14" id="KW-0274">FAD</keyword>
<evidence type="ECO:0000256" key="11">
    <source>
        <dbReference type="ARBA" id="ARBA00023268"/>
    </source>
</evidence>
<dbReference type="InterPro" id="IPR002606">
    <property type="entry name" value="Riboflavin_kinase_bac"/>
</dbReference>
<dbReference type="GO" id="GO:0008531">
    <property type="term" value="F:riboflavin kinase activity"/>
    <property type="evidence" value="ECO:0007669"/>
    <property type="project" value="UniProtKB-UniRule"/>
</dbReference>
<sequence length="313" mass="35348">MEIIELNEKASNHPKALTLVIGKFDGVHKGHQAILQTAKSYMDEANELLAVMSFSAHPLWVLKQKEEFKHKLTPDNQKLHLLKQFGVSRCYWIEFTKEYAKTTAEQFVNEHLAPLHVNRIVVGEGFRFGAGGLSSTDELIQLCNEKGIEVIVVPLVKVNGEKISGRSIRKWVELGLMEPVHAVLGRPFTVTGKVIHGQKMGRKLGFPTVNLGDVDDYVNPKPGVYLGQIGIHNEKDITEYYDVLISAGYRPTVSGKGYLIEAYLLNYSGDLYDKTVSVTFLRYMRDEVKFTELDDLVKQMEKDKIDGERLMGH</sequence>
<evidence type="ECO:0000256" key="2">
    <source>
        <dbReference type="ARBA" id="ARBA00005201"/>
    </source>
</evidence>
<dbReference type="GO" id="GO:0003919">
    <property type="term" value="F:FMN adenylyltransferase activity"/>
    <property type="evidence" value="ECO:0007669"/>
    <property type="project" value="UniProtKB-UniRule"/>
</dbReference>
<evidence type="ECO:0000256" key="9">
    <source>
        <dbReference type="ARBA" id="ARBA00022827"/>
    </source>
</evidence>
<dbReference type="Gene3D" id="3.40.50.620">
    <property type="entry name" value="HUPs"/>
    <property type="match status" value="1"/>
</dbReference>
<dbReference type="SUPFAM" id="SSF82114">
    <property type="entry name" value="Riboflavin kinase-like"/>
    <property type="match status" value="1"/>
</dbReference>
<dbReference type="CDD" id="cd02064">
    <property type="entry name" value="FAD_synthetase_N"/>
    <property type="match status" value="1"/>
</dbReference>
<dbReference type="InterPro" id="IPR014729">
    <property type="entry name" value="Rossmann-like_a/b/a_fold"/>
</dbReference>
<dbReference type="NCBIfam" id="TIGR00125">
    <property type="entry name" value="cyt_tran_rel"/>
    <property type="match status" value="1"/>
</dbReference>
<dbReference type="InterPro" id="IPR004821">
    <property type="entry name" value="Cyt_trans-like"/>
</dbReference>
<dbReference type="InterPro" id="IPR023465">
    <property type="entry name" value="Riboflavin_kinase_dom_sf"/>
</dbReference>
<comment type="catalytic activity">
    <reaction evidence="13 14">
        <text>FMN + ATP + H(+) = FAD + diphosphate</text>
        <dbReference type="Rhea" id="RHEA:17237"/>
        <dbReference type="ChEBI" id="CHEBI:15378"/>
        <dbReference type="ChEBI" id="CHEBI:30616"/>
        <dbReference type="ChEBI" id="CHEBI:33019"/>
        <dbReference type="ChEBI" id="CHEBI:57692"/>
        <dbReference type="ChEBI" id="CHEBI:58210"/>
        <dbReference type="EC" id="2.7.7.2"/>
    </reaction>
</comment>
<dbReference type="Proteomes" id="UP001145069">
    <property type="component" value="Unassembled WGS sequence"/>
</dbReference>
<evidence type="ECO:0000256" key="14">
    <source>
        <dbReference type="PIRNR" id="PIRNR004491"/>
    </source>
</evidence>
<dbReference type="EC" id="2.7.7.2" evidence="14"/>
<dbReference type="PANTHER" id="PTHR22749:SF6">
    <property type="entry name" value="RIBOFLAVIN KINASE"/>
    <property type="match status" value="1"/>
</dbReference>
<dbReference type="RefSeq" id="WP_272446488.1">
    <property type="nucleotide sequence ID" value="NZ_JAMQKC010000008.1"/>
</dbReference>
<comment type="pathway">
    <text evidence="2 14">Cofactor biosynthesis; FMN biosynthesis; FMN from riboflavin (ATP route): step 1/1.</text>
</comment>
<keyword evidence="6 14" id="KW-0548">Nucleotidyltransferase</keyword>
<evidence type="ECO:0000256" key="1">
    <source>
        <dbReference type="ARBA" id="ARBA00004726"/>
    </source>
</evidence>
<evidence type="ECO:0000256" key="6">
    <source>
        <dbReference type="ARBA" id="ARBA00022695"/>
    </source>
</evidence>
<dbReference type="PIRSF" id="PIRSF004491">
    <property type="entry name" value="FAD_Synth"/>
    <property type="match status" value="1"/>
</dbReference>
<evidence type="ECO:0000256" key="12">
    <source>
        <dbReference type="ARBA" id="ARBA00047880"/>
    </source>
</evidence>
<comment type="similarity">
    <text evidence="14">Belongs to the ribF family.</text>
</comment>
<dbReference type="Pfam" id="PF06574">
    <property type="entry name" value="FAD_syn"/>
    <property type="match status" value="1"/>
</dbReference>
<comment type="catalytic activity">
    <reaction evidence="12 14">
        <text>riboflavin + ATP = FMN + ADP + H(+)</text>
        <dbReference type="Rhea" id="RHEA:14357"/>
        <dbReference type="ChEBI" id="CHEBI:15378"/>
        <dbReference type="ChEBI" id="CHEBI:30616"/>
        <dbReference type="ChEBI" id="CHEBI:57986"/>
        <dbReference type="ChEBI" id="CHEBI:58210"/>
        <dbReference type="ChEBI" id="CHEBI:456216"/>
        <dbReference type="EC" id="2.7.1.26"/>
    </reaction>
</comment>
<dbReference type="AlphaFoldDB" id="A0A9X3WEW3"/>
<dbReference type="GO" id="GO:0005524">
    <property type="term" value="F:ATP binding"/>
    <property type="evidence" value="ECO:0007669"/>
    <property type="project" value="UniProtKB-UniRule"/>
</dbReference>
<dbReference type="GO" id="GO:0006747">
    <property type="term" value="P:FAD biosynthetic process"/>
    <property type="evidence" value="ECO:0007669"/>
    <property type="project" value="UniProtKB-UniRule"/>
</dbReference>
<dbReference type="NCBIfam" id="NF004162">
    <property type="entry name" value="PRK05627.1-5"/>
    <property type="match status" value="1"/>
</dbReference>
<evidence type="ECO:0000256" key="3">
    <source>
        <dbReference type="ARBA" id="ARBA00022630"/>
    </source>
</evidence>
<dbReference type="GO" id="GO:0009231">
    <property type="term" value="P:riboflavin biosynthetic process"/>
    <property type="evidence" value="ECO:0007669"/>
    <property type="project" value="InterPro"/>
</dbReference>
<keyword evidence="4 14" id="KW-0288">FMN</keyword>
<keyword evidence="8 14" id="KW-0418">Kinase</keyword>
<dbReference type="EMBL" id="JAMQKC010000008">
    <property type="protein sequence ID" value="MDC3417423.1"/>
    <property type="molecule type" value="Genomic_DNA"/>
</dbReference>
<evidence type="ECO:0000256" key="7">
    <source>
        <dbReference type="ARBA" id="ARBA00022741"/>
    </source>
</evidence>
<accession>A0A9X3WEW3</accession>
<evidence type="ECO:0000256" key="8">
    <source>
        <dbReference type="ARBA" id="ARBA00022777"/>
    </source>
</evidence>
<evidence type="ECO:0000256" key="10">
    <source>
        <dbReference type="ARBA" id="ARBA00022840"/>
    </source>
</evidence>
<keyword evidence="5 14" id="KW-0808">Transferase</keyword>
<organism evidence="16 17">
    <name type="scientific">Aquibacillus salsiterrae</name>
    <dbReference type="NCBI Taxonomy" id="2950439"/>
    <lineage>
        <taxon>Bacteria</taxon>
        <taxon>Bacillati</taxon>
        <taxon>Bacillota</taxon>
        <taxon>Bacilli</taxon>
        <taxon>Bacillales</taxon>
        <taxon>Bacillaceae</taxon>
        <taxon>Aquibacillus</taxon>
    </lineage>
</organism>
<keyword evidence="11" id="KW-0511">Multifunctional enzyme</keyword>
<gene>
    <name evidence="16" type="ORF">NC799_11000</name>
</gene>
<evidence type="ECO:0000256" key="5">
    <source>
        <dbReference type="ARBA" id="ARBA00022679"/>
    </source>
</evidence>
<reference evidence="16" key="1">
    <citation type="submission" date="2022-06" db="EMBL/GenBank/DDBJ databases">
        <title>Aquibacillus sp. a new bacterium isolated from soil saline samples.</title>
        <authorList>
            <person name="Galisteo C."/>
            <person name="De La Haba R."/>
            <person name="Sanchez-Porro C."/>
            <person name="Ventosa A."/>
        </authorList>
    </citation>
    <scope>NUCLEOTIDE SEQUENCE</scope>
    <source>
        <strain evidence="16">3ASR75-54</strain>
    </source>
</reference>
<dbReference type="SMART" id="SM00904">
    <property type="entry name" value="Flavokinase"/>
    <property type="match status" value="1"/>
</dbReference>
<keyword evidence="7 14" id="KW-0547">Nucleotide-binding</keyword>
<evidence type="ECO:0000313" key="16">
    <source>
        <dbReference type="EMBL" id="MDC3417423.1"/>
    </source>
</evidence>
<evidence type="ECO:0000259" key="15">
    <source>
        <dbReference type="SMART" id="SM00904"/>
    </source>
</evidence>
<dbReference type="PANTHER" id="PTHR22749">
    <property type="entry name" value="RIBOFLAVIN KINASE/FMN ADENYLYLTRANSFERASE"/>
    <property type="match status" value="1"/>
</dbReference>
<dbReference type="NCBIfam" id="TIGR00083">
    <property type="entry name" value="ribF"/>
    <property type="match status" value="1"/>
</dbReference>
<protein>
    <recommendedName>
        <fullName evidence="14">Riboflavin biosynthesis protein</fullName>
    </recommendedName>
    <domain>
        <recommendedName>
            <fullName evidence="14">Riboflavin kinase</fullName>
            <ecNumber evidence="14">2.7.1.26</ecNumber>
        </recommendedName>
        <alternativeName>
            <fullName evidence="14">Flavokinase</fullName>
        </alternativeName>
    </domain>
    <domain>
        <recommendedName>
            <fullName evidence="14">FMN adenylyltransferase</fullName>
            <ecNumber evidence="14">2.7.7.2</ecNumber>
        </recommendedName>
        <alternativeName>
            <fullName evidence="14">FAD pyrophosphorylase</fullName>
        </alternativeName>
        <alternativeName>
            <fullName evidence="14">FAD synthase</fullName>
        </alternativeName>
    </domain>
</protein>
<name>A0A9X3WEW3_9BACI</name>
<dbReference type="SUPFAM" id="SSF52374">
    <property type="entry name" value="Nucleotidylyl transferase"/>
    <property type="match status" value="1"/>
</dbReference>
<keyword evidence="17" id="KW-1185">Reference proteome</keyword>
<evidence type="ECO:0000256" key="13">
    <source>
        <dbReference type="ARBA" id="ARBA00049494"/>
    </source>
</evidence>
<comment type="caution">
    <text evidence="16">The sequence shown here is derived from an EMBL/GenBank/DDBJ whole genome shotgun (WGS) entry which is preliminary data.</text>
</comment>
<keyword evidence="3 14" id="KW-0285">Flavoprotein</keyword>
<dbReference type="EC" id="2.7.1.26" evidence="14"/>
<dbReference type="InterPro" id="IPR015865">
    <property type="entry name" value="Riboflavin_kinase_bac/euk"/>
</dbReference>
<evidence type="ECO:0000313" key="17">
    <source>
        <dbReference type="Proteomes" id="UP001145069"/>
    </source>
</evidence>
<evidence type="ECO:0000256" key="4">
    <source>
        <dbReference type="ARBA" id="ARBA00022643"/>
    </source>
</evidence>
<dbReference type="Gene3D" id="2.40.30.30">
    <property type="entry name" value="Riboflavin kinase-like"/>
    <property type="match status" value="1"/>
</dbReference>
<feature type="domain" description="Riboflavin kinase" evidence="15">
    <location>
        <begin position="183"/>
        <end position="312"/>
    </location>
</feature>
<dbReference type="InterPro" id="IPR023468">
    <property type="entry name" value="Riboflavin_kinase"/>
</dbReference>
<dbReference type="Pfam" id="PF01687">
    <property type="entry name" value="Flavokinase"/>
    <property type="match status" value="1"/>
</dbReference>
<dbReference type="GO" id="GO:0009398">
    <property type="term" value="P:FMN biosynthetic process"/>
    <property type="evidence" value="ECO:0007669"/>
    <property type="project" value="UniProtKB-UniRule"/>
</dbReference>
<keyword evidence="10 14" id="KW-0067">ATP-binding</keyword>
<proteinExistence type="inferred from homology"/>
<comment type="pathway">
    <text evidence="1 14">Cofactor biosynthesis; FAD biosynthesis; FAD from FMN: step 1/1.</text>
</comment>
<dbReference type="InterPro" id="IPR015864">
    <property type="entry name" value="FAD_synthase"/>
</dbReference>